<evidence type="ECO:0000313" key="8">
    <source>
        <dbReference type="Proteomes" id="UP001498238"/>
    </source>
</evidence>
<reference evidence="7 8" key="1">
    <citation type="submission" date="2024-01" db="EMBL/GenBank/DDBJ databases">
        <title>Characterization of antibiotic resistant novel bacterial strains and their environmental applications.</title>
        <authorList>
            <person name="Manzoor S."/>
            <person name="Abbas S."/>
            <person name="Arshad M."/>
            <person name="Ahmed I."/>
        </authorList>
    </citation>
    <scope>NUCLEOTIDE SEQUENCE [LARGE SCALE GENOMIC DNA]</scope>
    <source>
        <strain evidence="7 8">NCCP-602</strain>
    </source>
</reference>
<evidence type="ECO:0000256" key="4">
    <source>
        <dbReference type="PROSITE-ProRule" id="PRU00335"/>
    </source>
</evidence>
<dbReference type="Proteomes" id="UP001498238">
    <property type="component" value="Unassembled WGS sequence"/>
</dbReference>
<dbReference type="InterPro" id="IPR009057">
    <property type="entry name" value="Homeodomain-like_sf"/>
</dbReference>
<evidence type="ECO:0000256" key="2">
    <source>
        <dbReference type="ARBA" id="ARBA00023125"/>
    </source>
</evidence>
<dbReference type="SUPFAM" id="SSF46689">
    <property type="entry name" value="Homeodomain-like"/>
    <property type="match status" value="1"/>
</dbReference>
<dbReference type="RefSeq" id="WP_339393668.1">
    <property type="nucleotide sequence ID" value="NZ_BAAAAF010000015.1"/>
</dbReference>
<keyword evidence="2 4" id="KW-0238">DNA-binding</keyword>
<dbReference type="PANTHER" id="PTHR30055">
    <property type="entry name" value="HTH-TYPE TRANSCRIPTIONAL REGULATOR RUTR"/>
    <property type="match status" value="1"/>
</dbReference>
<feature type="domain" description="HTH tetR-type" evidence="6">
    <location>
        <begin position="11"/>
        <end position="71"/>
    </location>
</feature>
<dbReference type="Gene3D" id="1.10.357.10">
    <property type="entry name" value="Tetracycline Repressor, domain 2"/>
    <property type="match status" value="1"/>
</dbReference>
<dbReference type="PROSITE" id="PS50977">
    <property type="entry name" value="HTH_TETR_2"/>
    <property type="match status" value="1"/>
</dbReference>
<name>A0ABN0SRE0_9MICO</name>
<evidence type="ECO:0000259" key="6">
    <source>
        <dbReference type="PROSITE" id="PS50977"/>
    </source>
</evidence>
<organism evidence="7 8">
    <name type="scientific">Brevibacterium metallidurans</name>
    <dbReference type="NCBI Taxonomy" id="1482676"/>
    <lineage>
        <taxon>Bacteria</taxon>
        <taxon>Bacillati</taxon>
        <taxon>Actinomycetota</taxon>
        <taxon>Actinomycetes</taxon>
        <taxon>Micrococcales</taxon>
        <taxon>Brevibacteriaceae</taxon>
        <taxon>Brevibacterium</taxon>
    </lineage>
</organism>
<comment type="caution">
    <text evidence="7">The sequence shown here is derived from an EMBL/GenBank/DDBJ whole genome shotgun (WGS) entry which is preliminary data.</text>
</comment>
<protein>
    <recommendedName>
        <fullName evidence="6">HTH tetR-type domain-containing protein</fullName>
    </recommendedName>
</protein>
<evidence type="ECO:0000256" key="5">
    <source>
        <dbReference type="SAM" id="MobiDB-lite"/>
    </source>
</evidence>
<evidence type="ECO:0000313" key="7">
    <source>
        <dbReference type="EMBL" id="GAA0037010.1"/>
    </source>
</evidence>
<dbReference type="InterPro" id="IPR050109">
    <property type="entry name" value="HTH-type_TetR-like_transc_reg"/>
</dbReference>
<keyword evidence="1" id="KW-0805">Transcription regulation</keyword>
<keyword evidence="8" id="KW-1185">Reference proteome</keyword>
<gene>
    <name evidence="7" type="ORF">NCCP602_29710</name>
</gene>
<dbReference type="InterPro" id="IPR001647">
    <property type="entry name" value="HTH_TetR"/>
</dbReference>
<proteinExistence type="predicted"/>
<accession>A0ABN0SRE0</accession>
<feature type="DNA-binding region" description="H-T-H motif" evidence="4">
    <location>
        <begin position="34"/>
        <end position="53"/>
    </location>
</feature>
<keyword evidence="3" id="KW-0804">Transcription</keyword>
<evidence type="ECO:0000256" key="1">
    <source>
        <dbReference type="ARBA" id="ARBA00023015"/>
    </source>
</evidence>
<dbReference type="EMBL" id="BAAAAF010000015">
    <property type="protein sequence ID" value="GAA0037010.1"/>
    <property type="molecule type" value="Genomic_DNA"/>
</dbReference>
<dbReference type="Pfam" id="PF00440">
    <property type="entry name" value="TetR_N"/>
    <property type="match status" value="1"/>
</dbReference>
<sequence length="231" mass="25036">MTETPFARMAPEKRDALVTAAAREFAAHPAAEASLNRIIAACGMSKSSFYHVIDSKDELLGIVVTTLTERALEDWRPPRPEDFAVDFWSVAESMWDGAMRSWPESEALGLLWRIVWAEPRHPSVEGFHAAVDAWLSAVLDVGRRTEAVDAGAPAELQAVALMSLLRGFDRWSLALIDADSAAQSDDSAAENSGFAEERGNPSAGTGSLPSSAEVAALANQQFRLVRRLLEA</sequence>
<dbReference type="PANTHER" id="PTHR30055:SF234">
    <property type="entry name" value="HTH-TYPE TRANSCRIPTIONAL REGULATOR BETI"/>
    <property type="match status" value="1"/>
</dbReference>
<evidence type="ECO:0000256" key="3">
    <source>
        <dbReference type="ARBA" id="ARBA00023163"/>
    </source>
</evidence>
<feature type="region of interest" description="Disordered" evidence="5">
    <location>
        <begin position="187"/>
        <end position="211"/>
    </location>
</feature>